<dbReference type="InterPro" id="IPR023366">
    <property type="entry name" value="ATP_synth_asu-like_sf"/>
</dbReference>
<evidence type="ECO:0000313" key="2">
    <source>
        <dbReference type="EMBL" id="QHT03448.1"/>
    </source>
</evidence>
<keyword evidence="1" id="KW-0812">Transmembrane</keyword>
<evidence type="ECO:0000256" key="1">
    <source>
        <dbReference type="SAM" id="Phobius"/>
    </source>
</evidence>
<accession>A0A6C0CFU0</accession>
<dbReference type="AlphaFoldDB" id="A0A6C0CFU0"/>
<sequence length="512" mass="53109">MKTKGLIQTLVLVVVIVVLILVVFFLRSSYSRNSNDFGTWSGYSQTVCLNNGQGCLVAGTATQYRTCTPNQATGFGCLDSNGDQTFLPESKTIPCTPSCYSATWQPGTTTGCKVYTDASATTVAGNQSCTNSGQFSFSKETQICQAFDATGSNACIYPDGSQASLGNIKTTVTPCSSIPPCFPGTWLPCSSAGFFSGDCGGTATQCGELIAAAIPATCLVGNVPVPTSNCDPIDDPGPCNGSCFNYPCTTYPAGFSNIASYLGTFMEIFQGVNAIEPVWNHVLINCSLNPVATTISSSTVTITTPAPHGIPTGNSVMVAGSSSVGGIAATNINGLQKITSVTPTTLSFVAATNATSTSVGGGSSVTLEQDPQTAAMNNQDVLTLYGPITTHFANNGLGTRVRFTPIPSQAEVPNGAFYFTACLPYSGQAGIASWTGSAFAISPLPTLTMGQTFDNVIPRPDMFKFTQASEPQILKHYVPPVPTLTDLFCGGIPCLTTKKCTKAISGIGDVCT</sequence>
<name>A0A6C0CFU0_9ZZZZ</name>
<organism evidence="2">
    <name type="scientific">viral metagenome</name>
    <dbReference type="NCBI Taxonomy" id="1070528"/>
    <lineage>
        <taxon>unclassified sequences</taxon>
        <taxon>metagenomes</taxon>
        <taxon>organismal metagenomes</taxon>
    </lineage>
</organism>
<dbReference type="EMBL" id="MN739411">
    <property type="protein sequence ID" value="QHT03448.1"/>
    <property type="molecule type" value="Genomic_DNA"/>
</dbReference>
<dbReference type="Gene3D" id="2.40.30.20">
    <property type="match status" value="1"/>
</dbReference>
<proteinExistence type="predicted"/>
<reference evidence="2" key="1">
    <citation type="journal article" date="2020" name="Nature">
        <title>Giant virus diversity and host interactions through global metagenomics.</title>
        <authorList>
            <person name="Schulz F."/>
            <person name="Roux S."/>
            <person name="Paez-Espino D."/>
            <person name="Jungbluth S."/>
            <person name="Walsh D.A."/>
            <person name="Denef V.J."/>
            <person name="McMahon K.D."/>
            <person name="Konstantinidis K.T."/>
            <person name="Eloe-Fadrosh E.A."/>
            <person name="Kyrpides N.C."/>
            <person name="Woyke T."/>
        </authorList>
    </citation>
    <scope>NUCLEOTIDE SEQUENCE</scope>
    <source>
        <strain evidence="2">GVMAG-M-3300021079-18</strain>
    </source>
</reference>
<keyword evidence="1" id="KW-1133">Transmembrane helix</keyword>
<keyword evidence="1" id="KW-0472">Membrane</keyword>
<feature type="transmembrane region" description="Helical" evidence="1">
    <location>
        <begin position="6"/>
        <end position="26"/>
    </location>
</feature>
<protein>
    <submittedName>
        <fullName evidence="2">Uncharacterized protein</fullName>
    </submittedName>
</protein>